<dbReference type="InterPro" id="IPR050401">
    <property type="entry name" value="Cyclic_nucleotide_synthase"/>
</dbReference>
<sequence length="363" mass="41396">MMSFTKSIELSTQRLEAEKQKSDLLLSRMLPLPVLRRLRAQKTVPAESFDAVTIFFSDIVGFTTISANSTPMEVINMLNMLYRLFDEKIAQYNVYKVETIGDAYMVVSGLPKRNGESIPSHCKYPFKRILVSSSEASVGGAAAKYKSGVAAVKCIQYISRNQSQCKLRNKTSDKMSVLPYYDFDRMMQRMEREFFNSPFHQLFPRDLYRPMGDFFKPWDNVFRPWEDIMKPLDHAFSHLALQDAGSSITADDEKFQVNVDVQHFAPEEVQVKVKDREVMIEGRHEEKRDDHGYISRQFIRRYTLPEGCLPDTVVSRLSSDGVLTVTAPKVLPLPSAGERIIPITHTGPVQKRIGQGATVHEVK</sequence>
<dbReference type="GO" id="GO:0000166">
    <property type="term" value="F:nucleotide binding"/>
    <property type="evidence" value="ECO:0007669"/>
    <property type="project" value="UniProtKB-KW"/>
</dbReference>
<gene>
    <name evidence="12" type="ORF">PLXY2_LOCUS2941</name>
</gene>
<dbReference type="EMBL" id="CAJHNJ030000007">
    <property type="protein sequence ID" value="CAG9103094.1"/>
    <property type="molecule type" value="Genomic_DNA"/>
</dbReference>
<protein>
    <submittedName>
        <fullName evidence="12">(diamondback moth) hypothetical protein</fullName>
    </submittedName>
</protein>
<evidence type="ECO:0000259" key="11">
    <source>
        <dbReference type="PROSITE" id="PS50125"/>
    </source>
</evidence>
<keyword evidence="7" id="KW-0456">Lyase</keyword>
<dbReference type="Gene3D" id="6.10.250.780">
    <property type="match status" value="1"/>
</dbReference>
<dbReference type="PANTHER" id="PTHR11920:SF335">
    <property type="entry name" value="GUANYLATE CYCLASE"/>
    <property type="match status" value="1"/>
</dbReference>
<keyword evidence="13" id="KW-1185">Reference proteome</keyword>
<dbReference type="GO" id="GO:0007168">
    <property type="term" value="P:receptor guanylyl cyclase signaling pathway"/>
    <property type="evidence" value="ECO:0007669"/>
    <property type="project" value="TreeGrafter"/>
</dbReference>
<keyword evidence="6" id="KW-0325">Glycoprotein</keyword>
<dbReference type="GO" id="GO:0009408">
    <property type="term" value="P:response to heat"/>
    <property type="evidence" value="ECO:0007669"/>
    <property type="project" value="UniProtKB-ARBA"/>
</dbReference>
<dbReference type="GO" id="GO:0035556">
    <property type="term" value="P:intracellular signal transduction"/>
    <property type="evidence" value="ECO:0007669"/>
    <property type="project" value="InterPro"/>
</dbReference>
<evidence type="ECO:0000256" key="2">
    <source>
        <dbReference type="ARBA" id="ARBA00022692"/>
    </source>
</evidence>
<accession>A0A8S4DPX3</accession>
<dbReference type="AlphaFoldDB" id="A0A8S4DPX3"/>
<name>A0A8S4DPX3_PLUXY</name>
<dbReference type="InterPro" id="IPR008978">
    <property type="entry name" value="HSP20-like_chaperone"/>
</dbReference>
<dbReference type="SUPFAM" id="SSF49764">
    <property type="entry name" value="HSP20-like chaperones"/>
    <property type="match status" value="1"/>
</dbReference>
<evidence type="ECO:0000256" key="3">
    <source>
        <dbReference type="ARBA" id="ARBA00022741"/>
    </source>
</evidence>
<keyword evidence="4" id="KW-1133">Transmembrane helix</keyword>
<evidence type="ECO:0000259" key="10">
    <source>
        <dbReference type="PROSITE" id="PS01031"/>
    </source>
</evidence>
<dbReference type="GO" id="GO:0001653">
    <property type="term" value="F:peptide receptor activity"/>
    <property type="evidence" value="ECO:0007669"/>
    <property type="project" value="TreeGrafter"/>
</dbReference>
<dbReference type="Gene3D" id="3.30.70.1230">
    <property type="entry name" value="Nucleotide cyclase"/>
    <property type="match status" value="1"/>
</dbReference>
<comment type="similarity">
    <text evidence="8 9">Belongs to the small heat shock protein (HSP20) family.</text>
</comment>
<dbReference type="InterPro" id="IPR001436">
    <property type="entry name" value="Alpha-crystallin/sHSP_animal"/>
</dbReference>
<dbReference type="GO" id="GO:0004016">
    <property type="term" value="F:adenylate cyclase activity"/>
    <property type="evidence" value="ECO:0007669"/>
    <property type="project" value="TreeGrafter"/>
</dbReference>
<keyword evidence="5" id="KW-0472">Membrane</keyword>
<comment type="caution">
    <text evidence="12">The sequence shown here is derived from an EMBL/GenBank/DDBJ whole genome shotgun (WGS) entry which is preliminary data.</text>
</comment>
<keyword evidence="3" id="KW-0547">Nucleotide-binding</keyword>
<evidence type="ECO:0000313" key="12">
    <source>
        <dbReference type="EMBL" id="CAG9103094.1"/>
    </source>
</evidence>
<feature type="domain" description="SHSP" evidence="10">
    <location>
        <begin position="237"/>
        <end position="346"/>
    </location>
</feature>
<evidence type="ECO:0000256" key="1">
    <source>
        <dbReference type="ARBA" id="ARBA00004370"/>
    </source>
</evidence>
<dbReference type="InterPro" id="IPR001054">
    <property type="entry name" value="A/G_cyclase"/>
</dbReference>
<proteinExistence type="inferred from homology"/>
<dbReference type="CDD" id="cd06526">
    <property type="entry name" value="metazoan_ACD"/>
    <property type="match status" value="1"/>
</dbReference>
<organism evidence="12 13">
    <name type="scientific">Plutella xylostella</name>
    <name type="common">Diamondback moth</name>
    <name type="synonym">Plutella maculipennis</name>
    <dbReference type="NCBI Taxonomy" id="51655"/>
    <lineage>
        <taxon>Eukaryota</taxon>
        <taxon>Metazoa</taxon>
        <taxon>Ecdysozoa</taxon>
        <taxon>Arthropoda</taxon>
        <taxon>Hexapoda</taxon>
        <taxon>Insecta</taxon>
        <taxon>Pterygota</taxon>
        <taxon>Neoptera</taxon>
        <taxon>Endopterygota</taxon>
        <taxon>Lepidoptera</taxon>
        <taxon>Glossata</taxon>
        <taxon>Ditrysia</taxon>
        <taxon>Yponomeutoidea</taxon>
        <taxon>Plutellidae</taxon>
        <taxon>Plutella</taxon>
    </lineage>
</organism>
<evidence type="ECO:0000256" key="8">
    <source>
        <dbReference type="PROSITE-ProRule" id="PRU00285"/>
    </source>
</evidence>
<dbReference type="GO" id="GO:0004383">
    <property type="term" value="F:guanylate cyclase activity"/>
    <property type="evidence" value="ECO:0007669"/>
    <property type="project" value="TreeGrafter"/>
</dbReference>
<dbReference type="PROSITE" id="PS01031">
    <property type="entry name" value="SHSP"/>
    <property type="match status" value="1"/>
</dbReference>
<dbReference type="PROSITE" id="PS50125">
    <property type="entry name" value="GUANYLATE_CYCLASE_2"/>
    <property type="match status" value="1"/>
</dbReference>
<keyword evidence="2" id="KW-0812">Transmembrane</keyword>
<evidence type="ECO:0000256" key="7">
    <source>
        <dbReference type="ARBA" id="ARBA00023239"/>
    </source>
</evidence>
<evidence type="ECO:0000256" key="9">
    <source>
        <dbReference type="RuleBase" id="RU003616"/>
    </source>
</evidence>
<dbReference type="InterPro" id="IPR029787">
    <property type="entry name" value="Nucleotide_cyclase"/>
</dbReference>
<dbReference type="Gene3D" id="2.60.40.790">
    <property type="match status" value="1"/>
</dbReference>
<dbReference type="Pfam" id="PF00011">
    <property type="entry name" value="HSP20"/>
    <property type="match status" value="1"/>
</dbReference>
<evidence type="ECO:0000313" key="13">
    <source>
        <dbReference type="Proteomes" id="UP000653454"/>
    </source>
</evidence>
<comment type="subcellular location">
    <subcellularLocation>
        <location evidence="1">Membrane</location>
    </subcellularLocation>
</comment>
<reference evidence="12" key="1">
    <citation type="submission" date="2020-11" db="EMBL/GenBank/DDBJ databases">
        <authorList>
            <person name="Whiteford S."/>
        </authorList>
    </citation>
    <scope>NUCLEOTIDE SEQUENCE</scope>
</reference>
<dbReference type="PRINTS" id="PR00299">
    <property type="entry name" value="ACRYSTALLIN"/>
</dbReference>
<dbReference type="CDD" id="cd07302">
    <property type="entry name" value="CHD"/>
    <property type="match status" value="1"/>
</dbReference>
<dbReference type="Proteomes" id="UP000653454">
    <property type="component" value="Unassembled WGS sequence"/>
</dbReference>
<dbReference type="InterPro" id="IPR002068">
    <property type="entry name" value="A-crystallin/Hsp20_dom"/>
</dbReference>
<evidence type="ECO:0000256" key="4">
    <source>
        <dbReference type="ARBA" id="ARBA00022989"/>
    </source>
</evidence>
<dbReference type="SUPFAM" id="SSF55073">
    <property type="entry name" value="Nucleotide cyclase"/>
    <property type="match status" value="1"/>
</dbReference>
<dbReference type="PANTHER" id="PTHR11920">
    <property type="entry name" value="GUANYLYL CYCLASE"/>
    <property type="match status" value="1"/>
</dbReference>
<evidence type="ECO:0000256" key="6">
    <source>
        <dbReference type="ARBA" id="ARBA00023180"/>
    </source>
</evidence>
<feature type="domain" description="Guanylate cyclase" evidence="11">
    <location>
        <begin position="53"/>
        <end position="121"/>
    </location>
</feature>
<dbReference type="GO" id="GO:0005886">
    <property type="term" value="C:plasma membrane"/>
    <property type="evidence" value="ECO:0007669"/>
    <property type="project" value="TreeGrafter"/>
</dbReference>
<dbReference type="Pfam" id="PF00211">
    <property type="entry name" value="Guanylate_cyc"/>
    <property type="match status" value="1"/>
</dbReference>
<evidence type="ECO:0000256" key="5">
    <source>
        <dbReference type="ARBA" id="ARBA00023136"/>
    </source>
</evidence>
<dbReference type="SMART" id="SM00044">
    <property type="entry name" value="CYCc"/>
    <property type="match status" value="1"/>
</dbReference>